<organism evidence="1 2">
    <name type="scientific">Acidiluteibacter ferrifornacis</name>
    <dbReference type="NCBI Taxonomy" id="2692424"/>
    <lineage>
        <taxon>Bacteria</taxon>
        <taxon>Pseudomonadati</taxon>
        <taxon>Bacteroidota</taxon>
        <taxon>Flavobacteriia</taxon>
        <taxon>Flavobacteriales</taxon>
        <taxon>Cryomorphaceae</taxon>
        <taxon>Acidiluteibacter</taxon>
    </lineage>
</organism>
<evidence type="ECO:0000313" key="2">
    <source>
        <dbReference type="Proteomes" id="UP000470771"/>
    </source>
</evidence>
<dbReference type="EMBL" id="WWNE01000004">
    <property type="protein sequence ID" value="NBG65307.1"/>
    <property type="molecule type" value="Genomic_DNA"/>
</dbReference>
<comment type="caution">
    <text evidence="1">The sequence shown here is derived from an EMBL/GenBank/DDBJ whole genome shotgun (WGS) entry which is preliminary data.</text>
</comment>
<proteinExistence type="predicted"/>
<gene>
    <name evidence="1" type="ORF">GQN54_04215</name>
</gene>
<dbReference type="InterPro" id="IPR021457">
    <property type="entry name" value="DUF3108"/>
</dbReference>
<accession>A0A6N9NJE1</accession>
<dbReference type="Pfam" id="PF11306">
    <property type="entry name" value="DUF3108"/>
    <property type="match status" value="1"/>
</dbReference>
<sequence>MCCFFAHGQARTIECKNKSNVFTYGEKVDYTIYCNWGAMWVAAGSVTFRVDSTAINSKPFFKISGVGQTFKKYDWLYKVRDNYEVIAEVAPFRPIRFKRDVKEGSNEIYEDYVFNHKSGKVITLRKPDKKSELQKDTVNFSKCAFDVLSMIYHARNIDYSGLKVNDVIPITIFLDNEEHSSYIRFLGREELEVKGMGVFRTIKFKPLLIEGTIFNAGEDMTVWVTDDADKIPLLIDTPILVGSIKARVNGIEGKNLQLKSKIRDLE</sequence>
<dbReference type="Proteomes" id="UP000470771">
    <property type="component" value="Unassembled WGS sequence"/>
</dbReference>
<evidence type="ECO:0000313" key="1">
    <source>
        <dbReference type="EMBL" id="NBG65307.1"/>
    </source>
</evidence>
<protein>
    <submittedName>
        <fullName evidence="1">DUF3108 domain-containing protein</fullName>
    </submittedName>
</protein>
<name>A0A6N9NJE1_9FLAO</name>
<keyword evidence="2" id="KW-1185">Reference proteome</keyword>
<reference evidence="1 2" key="1">
    <citation type="submission" date="2019-12" db="EMBL/GenBank/DDBJ databases">
        <authorList>
            <person name="Zhao J."/>
        </authorList>
    </citation>
    <scope>NUCLEOTIDE SEQUENCE [LARGE SCALE GENOMIC DNA]</scope>
    <source>
        <strain evidence="1 2">S-15</strain>
    </source>
</reference>
<dbReference type="AlphaFoldDB" id="A0A6N9NJE1"/>